<name>A0AAF0BD78_9ENTE</name>
<organism evidence="1 2">
    <name type="scientific">Vagococcus lutrae</name>
    <dbReference type="NCBI Taxonomy" id="81947"/>
    <lineage>
        <taxon>Bacteria</taxon>
        <taxon>Bacillati</taxon>
        <taxon>Bacillota</taxon>
        <taxon>Bacilli</taxon>
        <taxon>Lactobacillales</taxon>
        <taxon>Enterococcaceae</taxon>
        <taxon>Vagococcus</taxon>
    </lineage>
</organism>
<dbReference type="EMBL" id="CP116507">
    <property type="protein sequence ID" value="WCG23478.1"/>
    <property type="molecule type" value="Genomic_DNA"/>
</dbReference>
<dbReference type="AlphaFoldDB" id="A0AAF0BD78"/>
<dbReference type="RefSeq" id="WP_272163690.1">
    <property type="nucleotide sequence ID" value="NZ_CP116507.1"/>
</dbReference>
<sequence>MIVKFNVKGKERKKLVEAISEHLNIPFEYKGTPSFAYEIGEYVVDRVGTLEGPTKDELIHALKSKYNFEAERDEQTETYTLSIEYPLDSFDEQTIENLEKLIQSKSTLIKRALAIETTKIVLEDDRISFPWFERELTPEELETYTKFIVALCETALKQKRVTAVEKQIENEKYAFRCFLLKLNFIGGEYKADRKLLMSKLSGDSSFKITKKMEEAS</sequence>
<evidence type="ECO:0000313" key="1">
    <source>
        <dbReference type="EMBL" id="WCG23478.1"/>
    </source>
</evidence>
<evidence type="ECO:0000313" key="2">
    <source>
        <dbReference type="Proteomes" id="UP001179600"/>
    </source>
</evidence>
<proteinExistence type="predicted"/>
<reference evidence="1" key="1">
    <citation type="submission" date="2023-01" db="EMBL/GenBank/DDBJ databases">
        <title>Oxazolidinone resistance genes in florfenicol resistant enterococci from beef cattle and veal calves at slaughter.</title>
        <authorList>
            <person name="Biggel M."/>
        </authorList>
    </citation>
    <scope>NUCLEOTIDE SEQUENCE</scope>
    <source>
        <strain evidence="1">K204-1</strain>
    </source>
</reference>
<dbReference type="Proteomes" id="UP001179600">
    <property type="component" value="Chromosome"/>
</dbReference>
<protein>
    <submittedName>
        <fullName evidence="1">Virulence protein</fullName>
    </submittedName>
</protein>
<gene>
    <name evidence="1" type="ORF">PML95_04430</name>
</gene>
<accession>A0AAF0BD78</accession>